<gene>
    <name evidence="1" type="ORF">OTK00_000258</name>
</gene>
<reference evidence="1" key="1">
    <citation type="submission" date="2022-12" db="EMBL/GenBank/DDBJ databases">
        <authorList>
            <person name="Bing R.G."/>
            <person name="Willard D.J."/>
            <person name="Manesh M.J.H."/>
            <person name="Laemthong T."/>
            <person name="Crosby J.R."/>
            <person name="Kelly R.M."/>
        </authorList>
    </citation>
    <scope>NUCLEOTIDE SEQUENCE</scope>
    <source>
        <strain evidence="1">DSM 8990</strain>
    </source>
</reference>
<evidence type="ECO:0000313" key="1">
    <source>
        <dbReference type="EMBL" id="WAM34100.1"/>
    </source>
</evidence>
<dbReference type="RefSeq" id="WP_045168408.1">
    <property type="nucleotide sequence ID" value="NZ_CP113865.1"/>
</dbReference>
<accession>A0ABY7BNK1</accession>
<keyword evidence="2" id="KW-1185">Reference proteome</keyword>
<name>A0ABY7BNK1_9FIRM</name>
<proteinExistence type="predicted"/>
<dbReference type="Proteomes" id="UP001164909">
    <property type="component" value="Chromosome"/>
</dbReference>
<protein>
    <submittedName>
        <fullName evidence="1">Uncharacterized protein</fullName>
    </submittedName>
</protein>
<sequence length="271" mass="31794">MGRQITERENFLKNVFEKRTSYKLEICENDPPDFIVYENGEKIAYIEATLLELENYSFYNSMRGFNKKLKGYIPSGKILKIDFTSCKVADLQDCKEIKKRYKEMLEKFCKFFKNPNIKHMNLEELNLILNDIGDCLNGICNNCVKIELKESTNSKGTGEVKLLLPSFILNEANNNLKDWLVKAICKALHKKYEKKYPSDLPIWILLDISDNFCSFFSNFDFSSINKDDIERELFCSKQIDINNVSEKFSKIFLHCNENIYKININENLQNK</sequence>
<evidence type="ECO:0000313" key="2">
    <source>
        <dbReference type="Proteomes" id="UP001164909"/>
    </source>
</evidence>
<organism evidence="1 2">
    <name type="scientific">Caldicellulosiruptor morganii</name>
    <dbReference type="NCBI Taxonomy" id="1387555"/>
    <lineage>
        <taxon>Bacteria</taxon>
        <taxon>Bacillati</taxon>
        <taxon>Bacillota</taxon>
        <taxon>Bacillota incertae sedis</taxon>
        <taxon>Caldicellulosiruptorales</taxon>
        <taxon>Caldicellulosiruptoraceae</taxon>
        <taxon>Caldicellulosiruptor</taxon>
    </lineage>
</organism>
<dbReference type="EMBL" id="CP113865">
    <property type="protein sequence ID" value="WAM34100.1"/>
    <property type="molecule type" value="Genomic_DNA"/>
</dbReference>